<dbReference type="InterPro" id="IPR003439">
    <property type="entry name" value="ABC_transporter-like_ATP-bd"/>
</dbReference>
<organism evidence="5 6">
    <name type="scientific">Candidatus Wildermuthbacteria bacterium RIFCSPHIGHO2_01_FULL_48_27b</name>
    <dbReference type="NCBI Taxonomy" id="1802447"/>
    <lineage>
        <taxon>Bacteria</taxon>
        <taxon>Candidatus Wildermuthiibacteriota</taxon>
    </lineage>
</organism>
<comment type="caution">
    <text evidence="5">The sequence shown here is derived from an EMBL/GenBank/DDBJ whole genome shotgun (WGS) entry which is preliminary data.</text>
</comment>
<dbReference type="SMART" id="SM00382">
    <property type="entry name" value="AAA"/>
    <property type="match status" value="1"/>
</dbReference>
<dbReference type="Gene3D" id="3.40.50.300">
    <property type="entry name" value="P-loop containing nucleotide triphosphate hydrolases"/>
    <property type="match status" value="1"/>
</dbReference>
<protein>
    <recommendedName>
        <fullName evidence="4">ABC transporter domain-containing protein</fullName>
    </recommendedName>
</protein>
<dbReference type="PANTHER" id="PTHR42734:SF7">
    <property type="entry name" value="ATP-BINDING COMPONENT OF ABC TRANSPORTER-RELATED"/>
    <property type="match status" value="1"/>
</dbReference>
<dbReference type="PROSITE" id="PS50893">
    <property type="entry name" value="ABC_TRANSPORTER_2"/>
    <property type="match status" value="1"/>
</dbReference>
<dbReference type="GO" id="GO:0005524">
    <property type="term" value="F:ATP binding"/>
    <property type="evidence" value="ECO:0007669"/>
    <property type="project" value="UniProtKB-KW"/>
</dbReference>
<dbReference type="Pfam" id="PF00005">
    <property type="entry name" value="ABC_tran"/>
    <property type="match status" value="1"/>
</dbReference>
<dbReference type="PANTHER" id="PTHR42734">
    <property type="entry name" value="METAL TRANSPORT SYSTEM ATP-BINDING PROTEIN TM_0124-RELATED"/>
    <property type="match status" value="1"/>
</dbReference>
<dbReference type="SUPFAM" id="SSF52540">
    <property type="entry name" value="P-loop containing nucleoside triphosphate hydrolases"/>
    <property type="match status" value="1"/>
</dbReference>
<evidence type="ECO:0000313" key="6">
    <source>
        <dbReference type="Proteomes" id="UP000178170"/>
    </source>
</evidence>
<evidence type="ECO:0000259" key="4">
    <source>
        <dbReference type="PROSITE" id="PS50893"/>
    </source>
</evidence>
<dbReference type="AlphaFoldDB" id="A0A1G2QWG2"/>
<dbReference type="InterPro" id="IPR050153">
    <property type="entry name" value="Metal_Ion_Import_ABC"/>
</dbReference>
<dbReference type="Proteomes" id="UP000178170">
    <property type="component" value="Unassembled WGS sequence"/>
</dbReference>
<evidence type="ECO:0000256" key="3">
    <source>
        <dbReference type="ARBA" id="ARBA00022840"/>
    </source>
</evidence>
<accession>A0A1G2QWG2</accession>
<sequence>MKESVILEVKDLYVNFRGESVLSNISFSLKKGYALAIVGPNGAGKSTLFRALLGLVPYRGTISWEKGVKIGYVPQKLAVERDLPLSVHEFLGFRGRDPEIAEAFNAVGIHDDSLRDRQLGALSGGELQRVLVAFAIMGNPDVLLFDEPVAGIDLGGEETIYNLLLRLHKEKGLTIVLISHDLDVVYRYADEVLCLNKKLVCFGRPEEALTSESLKKLYGDSALFHHTHKQI</sequence>
<dbReference type="InterPro" id="IPR003593">
    <property type="entry name" value="AAA+_ATPase"/>
</dbReference>
<feature type="domain" description="ABC transporter" evidence="4">
    <location>
        <begin position="7"/>
        <end position="222"/>
    </location>
</feature>
<gene>
    <name evidence="5" type="ORF">A2843_02615</name>
</gene>
<dbReference type="InterPro" id="IPR027417">
    <property type="entry name" value="P-loop_NTPase"/>
</dbReference>
<dbReference type="EMBL" id="MHTS01000005">
    <property type="protein sequence ID" value="OHA64916.1"/>
    <property type="molecule type" value="Genomic_DNA"/>
</dbReference>
<name>A0A1G2QWG2_9BACT</name>
<keyword evidence="1" id="KW-0813">Transport</keyword>
<evidence type="ECO:0000256" key="2">
    <source>
        <dbReference type="ARBA" id="ARBA00022741"/>
    </source>
</evidence>
<evidence type="ECO:0000256" key="1">
    <source>
        <dbReference type="ARBA" id="ARBA00022448"/>
    </source>
</evidence>
<dbReference type="GO" id="GO:0016887">
    <property type="term" value="F:ATP hydrolysis activity"/>
    <property type="evidence" value="ECO:0007669"/>
    <property type="project" value="InterPro"/>
</dbReference>
<proteinExistence type="predicted"/>
<keyword evidence="3" id="KW-0067">ATP-binding</keyword>
<evidence type="ECO:0000313" key="5">
    <source>
        <dbReference type="EMBL" id="OHA64916.1"/>
    </source>
</evidence>
<reference evidence="5 6" key="1">
    <citation type="journal article" date="2016" name="Nat. Commun.">
        <title>Thousands of microbial genomes shed light on interconnected biogeochemical processes in an aquifer system.</title>
        <authorList>
            <person name="Anantharaman K."/>
            <person name="Brown C.T."/>
            <person name="Hug L.A."/>
            <person name="Sharon I."/>
            <person name="Castelle C.J."/>
            <person name="Probst A.J."/>
            <person name="Thomas B.C."/>
            <person name="Singh A."/>
            <person name="Wilkins M.J."/>
            <person name="Karaoz U."/>
            <person name="Brodie E.L."/>
            <person name="Williams K.H."/>
            <person name="Hubbard S.S."/>
            <person name="Banfield J.F."/>
        </authorList>
    </citation>
    <scope>NUCLEOTIDE SEQUENCE [LARGE SCALE GENOMIC DNA]</scope>
</reference>
<keyword evidence="2" id="KW-0547">Nucleotide-binding</keyword>